<keyword evidence="3" id="KW-1185">Reference proteome</keyword>
<reference evidence="3" key="1">
    <citation type="journal article" date="2019" name="Int. J. Syst. Evol. Microbiol.">
        <title>The Global Catalogue of Microorganisms (GCM) 10K type strain sequencing project: providing services to taxonomists for standard genome sequencing and annotation.</title>
        <authorList>
            <consortium name="The Broad Institute Genomics Platform"/>
            <consortium name="The Broad Institute Genome Sequencing Center for Infectious Disease"/>
            <person name="Wu L."/>
            <person name="Ma J."/>
        </authorList>
    </citation>
    <scope>NUCLEOTIDE SEQUENCE [LARGE SCALE GENOMIC DNA]</scope>
    <source>
        <strain evidence="3">CGMCC 4.7330</strain>
    </source>
</reference>
<proteinExistence type="predicted"/>
<dbReference type="Proteomes" id="UP001595696">
    <property type="component" value="Unassembled WGS sequence"/>
</dbReference>
<feature type="transmembrane region" description="Helical" evidence="1">
    <location>
        <begin position="87"/>
        <end position="105"/>
    </location>
</feature>
<keyword evidence="1" id="KW-1133">Transmembrane helix</keyword>
<accession>A0ABV8E2F4</accession>
<sequence length="114" mass="12011">MLFFYGAVCAIGVAQAIAGYAELAGGKNLGYGIEVPGESDPEGRQKAHSVLASWGTLTAILSLPPLIPILDELSADPQAGMPTSVKILLTVYGIALMGAMWYPFIKIWRLSTTG</sequence>
<evidence type="ECO:0000313" key="3">
    <source>
        <dbReference type="Proteomes" id="UP001595696"/>
    </source>
</evidence>
<organism evidence="2 3">
    <name type="scientific">Nocardia jiangsuensis</name>
    <dbReference type="NCBI Taxonomy" id="1691563"/>
    <lineage>
        <taxon>Bacteria</taxon>
        <taxon>Bacillati</taxon>
        <taxon>Actinomycetota</taxon>
        <taxon>Actinomycetes</taxon>
        <taxon>Mycobacteriales</taxon>
        <taxon>Nocardiaceae</taxon>
        <taxon>Nocardia</taxon>
    </lineage>
</organism>
<keyword evidence="1" id="KW-0472">Membrane</keyword>
<dbReference type="EMBL" id="JBHSAX010000033">
    <property type="protein sequence ID" value="MFC3966365.1"/>
    <property type="molecule type" value="Genomic_DNA"/>
</dbReference>
<gene>
    <name evidence="2" type="ORF">ACFO0B_30655</name>
</gene>
<evidence type="ECO:0000256" key="1">
    <source>
        <dbReference type="SAM" id="Phobius"/>
    </source>
</evidence>
<protein>
    <submittedName>
        <fullName evidence="2">Uncharacterized protein</fullName>
    </submittedName>
</protein>
<keyword evidence="1" id="KW-0812">Transmembrane</keyword>
<name>A0ABV8E2F4_9NOCA</name>
<comment type="caution">
    <text evidence="2">The sequence shown here is derived from an EMBL/GenBank/DDBJ whole genome shotgun (WGS) entry which is preliminary data.</text>
</comment>
<dbReference type="RefSeq" id="WP_378616999.1">
    <property type="nucleotide sequence ID" value="NZ_JBHSAX010000033.1"/>
</dbReference>
<evidence type="ECO:0000313" key="2">
    <source>
        <dbReference type="EMBL" id="MFC3966365.1"/>
    </source>
</evidence>